<proteinExistence type="predicted"/>
<reference evidence="9 10" key="1">
    <citation type="submission" date="2017-03" db="EMBL/GenBank/DDBJ databases">
        <authorList>
            <person name="Afonso C.L."/>
            <person name="Miller P.J."/>
            <person name="Scott M.A."/>
            <person name="Spackman E."/>
            <person name="Goraichik I."/>
            <person name="Dimitrov K.M."/>
            <person name="Suarez D.L."/>
            <person name="Swayne D.E."/>
        </authorList>
    </citation>
    <scope>NUCLEOTIDE SEQUENCE [LARGE SCALE GENOMIC DNA]</scope>
    <source>
        <strain evidence="9 10">CECT 7971</strain>
    </source>
</reference>
<feature type="signal peptide" evidence="8">
    <location>
        <begin position="1"/>
        <end position="22"/>
    </location>
</feature>
<dbReference type="AlphaFoldDB" id="A0A1Y5S6M3"/>
<dbReference type="InterPro" id="IPR012127">
    <property type="entry name" value="Cyt_c_prime"/>
</dbReference>
<dbReference type="STRING" id="658057.SAMN04488032_108116"/>
<feature type="binding site" description="axial binding residue" evidence="6">
    <location>
        <position position="138"/>
    </location>
    <ligand>
        <name>heme c</name>
        <dbReference type="ChEBI" id="CHEBI:61717"/>
    </ligand>
    <ligandPart>
        <name>Fe</name>
        <dbReference type="ChEBI" id="CHEBI:18248"/>
    </ligandPart>
</feature>
<feature type="chain" id="PRO_5010993509" evidence="8">
    <location>
        <begin position="23"/>
        <end position="143"/>
    </location>
</feature>
<evidence type="ECO:0000256" key="2">
    <source>
        <dbReference type="ARBA" id="ARBA00022617"/>
    </source>
</evidence>
<dbReference type="InterPro" id="IPR002321">
    <property type="entry name" value="Cyt_c_II"/>
</dbReference>
<dbReference type="RefSeq" id="WP_085848090.1">
    <property type="nucleotide sequence ID" value="NZ_FNZV01000008.1"/>
</dbReference>
<keyword evidence="4" id="KW-0249">Electron transport</keyword>
<feature type="binding site" description="covalent" evidence="7">
    <location>
        <position position="137"/>
    </location>
    <ligand>
        <name>heme c</name>
        <dbReference type="ChEBI" id="CHEBI:61717"/>
    </ligand>
</feature>
<dbReference type="Gene3D" id="1.20.120.10">
    <property type="entry name" value="Cytochrome c/b562"/>
    <property type="match status" value="1"/>
</dbReference>
<evidence type="ECO:0000256" key="3">
    <source>
        <dbReference type="ARBA" id="ARBA00022723"/>
    </source>
</evidence>
<evidence type="ECO:0000256" key="1">
    <source>
        <dbReference type="ARBA" id="ARBA00022448"/>
    </source>
</evidence>
<evidence type="ECO:0000256" key="5">
    <source>
        <dbReference type="ARBA" id="ARBA00023004"/>
    </source>
</evidence>
<dbReference type="PIRSF" id="PIRSF000027">
    <property type="entry name" value="Cytc_c_prime"/>
    <property type="match status" value="1"/>
</dbReference>
<keyword evidence="1" id="KW-0813">Transport</keyword>
<dbReference type="Proteomes" id="UP000193307">
    <property type="component" value="Unassembled WGS sequence"/>
</dbReference>
<accession>A0A1Y5S6M3</accession>
<dbReference type="PRINTS" id="PR00608">
    <property type="entry name" value="CYTCHROMECII"/>
</dbReference>
<sequence length="143" mass="14777">MRNLLTASVLFLSFSIAAVAHAAVENTAVQARMDAMKAIGGAMKTLGNMAKGSVDFDATAAEAAVDVVAVQSAMLPTLFEAQETDPMSEAKPEIWTNWDDFVAKANAMTAAAEAVSIVDAGSIGAAMEAIGGSCKGCHSEYRM</sequence>
<evidence type="ECO:0000313" key="9">
    <source>
        <dbReference type="EMBL" id="SLN31328.1"/>
    </source>
</evidence>
<evidence type="ECO:0000256" key="8">
    <source>
        <dbReference type="SAM" id="SignalP"/>
    </source>
</evidence>
<comment type="PTM">
    <text evidence="7">Binds 1 heme group per subunit.</text>
</comment>
<protein>
    <submittedName>
        <fullName evidence="9">Cytochrome c-556</fullName>
    </submittedName>
</protein>
<dbReference type="PROSITE" id="PS51009">
    <property type="entry name" value="CYTCII"/>
    <property type="match status" value="1"/>
</dbReference>
<dbReference type="GO" id="GO:0022900">
    <property type="term" value="P:electron transport chain"/>
    <property type="evidence" value="ECO:0007669"/>
    <property type="project" value="InterPro"/>
</dbReference>
<keyword evidence="10" id="KW-1185">Reference proteome</keyword>
<dbReference type="InterPro" id="IPR010980">
    <property type="entry name" value="Cyt_c/b562"/>
</dbReference>
<keyword evidence="2 7" id="KW-0349">Heme</keyword>
<gene>
    <name evidence="9" type="ORF">PAM7971_01192</name>
</gene>
<dbReference type="GO" id="GO:0020037">
    <property type="term" value="F:heme binding"/>
    <property type="evidence" value="ECO:0007669"/>
    <property type="project" value="InterPro"/>
</dbReference>
<name>A0A1Y5S6M3_9RHOB</name>
<evidence type="ECO:0000256" key="4">
    <source>
        <dbReference type="ARBA" id="ARBA00022982"/>
    </source>
</evidence>
<keyword evidence="8" id="KW-0732">Signal</keyword>
<keyword evidence="3 6" id="KW-0479">Metal-binding</keyword>
<organism evidence="9 10">
    <name type="scientific">Pacificibacter marinus</name>
    <dbReference type="NCBI Taxonomy" id="658057"/>
    <lineage>
        <taxon>Bacteria</taxon>
        <taxon>Pseudomonadati</taxon>
        <taxon>Pseudomonadota</taxon>
        <taxon>Alphaproteobacteria</taxon>
        <taxon>Rhodobacterales</taxon>
        <taxon>Roseobacteraceae</taxon>
        <taxon>Pacificibacter</taxon>
    </lineage>
</organism>
<dbReference type="EMBL" id="FWFW01000003">
    <property type="protein sequence ID" value="SLN31328.1"/>
    <property type="molecule type" value="Genomic_DNA"/>
</dbReference>
<dbReference type="Pfam" id="PF01322">
    <property type="entry name" value="Cytochrom_C_2"/>
    <property type="match status" value="1"/>
</dbReference>
<dbReference type="InterPro" id="IPR015984">
    <property type="entry name" value="Cyt_c_prime_subgr"/>
</dbReference>
<evidence type="ECO:0000313" key="10">
    <source>
        <dbReference type="Proteomes" id="UP000193307"/>
    </source>
</evidence>
<keyword evidence="5 6" id="KW-0408">Iron</keyword>
<dbReference type="SUPFAM" id="SSF47175">
    <property type="entry name" value="Cytochromes"/>
    <property type="match status" value="1"/>
</dbReference>
<dbReference type="GO" id="GO:0005506">
    <property type="term" value="F:iron ion binding"/>
    <property type="evidence" value="ECO:0007669"/>
    <property type="project" value="InterPro"/>
</dbReference>
<dbReference type="GO" id="GO:0042597">
    <property type="term" value="C:periplasmic space"/>
    <property type="evidence" value="ECO:0007669"/>
    <property type="project" value="InterPro"/>
</dbReference>
<dbReference type="OrthoDB" id="7596534at2"/>
<feature type="binding site" description="covalent" evidence="7">
    <location>
        <position position="134"/>
    </location>
    <ligand>
        <name>heme c</name>
        <dbReference type="ChEBI" id="CHEBI:61717"/>
    </ligand>
</feature>
<dbReference type="GO" id="GO:0009055">
    <property type="term" value="F:electron transfer activity"/>
    <property type="evidence" value="ECO:0007669"/>
    <property type="project" value="InterPro"/>
</dbReference>
<evidence type="ECO:0000256" key="7">
    <source>
        <dbReference type="PIRSR" id="PIRSR000027-2"/>
    </source>
</evidence>
<evidence type="ECO:0000256" key="6">
    <source>
        <dbReference type="PIRSR" id="PIRSR000027-1"/>
    </source>
</evidence>